<protein>
    <recommendedName>
        <fullName evidence="5">Pentacotripeptide-repeat region of PRORP domain-containing protein</fullName>
    </recommendedName>
</protein>
<evidence type="ECO:0000256" key="2">
    <source>
        <dbReference type="ARBA" id="ARBA00022737"/>
    </source>
</evidence>
<keyword evidence="2" id="KW-0677">Repeat</keyword>
<dbReference type="AlphaFoldDB" id="A0A6N2KM22"/>
<evidence type="ECO:0000256" key="1">
    <source>
        <dbReference type="ARBA" id="ARBA00007626"/>
    </source>
</evidence>
<dbReference type="Gene3D" id="1.25.40.10">
    <property type="entry name" value="Tetratricopeptide repeat domain"/>
    <property type="match status" value="2"/>
</dbReference>
<dbReference type="InterPro" id="IPR011990">
    <property type="entry name" value="TPR-like_helical_dom_sf"/>
</dbReference>
<evidence type="ECO:0000256" key="3">
    <source>
        <dbReference type="PROSITE-ProRule" id="PRU00708"/>
    </source>
</evidence>
<accession>A0A6N2KM22</accession>
<dbReference type="InterPro" id="IPR050872">
    <property type="entry name" value="PPR_P_subfamily"/>
</dbReference>
<dbReference type="Pfam" id="PF13812">
    <property type="entry name" value="PPR_3"/>
    <property type="match status" value="1"/>
</dbReference>
<feature type="repeat" description="PPR" evidence="3">
    <location>
        <begin position="117"/>
        <end position="151"/>
    </location>
</feature>
<dbReference type="PANTHER" id="PTHR46128">
    <property type="entry name" value="MITOCHONDRIAL GROUP I INTRON SPLICING FACTOR CCM1"/>
    <property type="match status" value="1"/>
</dbReference>
<dbReference type="InterPro" id="IPR002885">
    <property type="entry name" value="PPR_rpt"/>
</dbReference>
<evidence type="ECO:0000313" key="4">
    <source>
        <dbReference type="EMBL" id="VFU27485.1"/>
    </source>
</evidence>
<name>A0A6N2KM22_SALVM</name>
<dbReference type="NCBIfam" id="TIGR00756">
    <property type="entry name" value="PPR"/>
    <property type="match status" value="1"/>
</dbReference>
<proteinExistence type="inferred from homology"/>
<dbReference type="EMBL" id="CAADRP010000369">
    <property type="protein sequence ID" value="VFU27485.1"/>
    <property type="molecule type" value="Genomic_DNA"/>
</dbReference>
<dbReference type="Pfam" id="PF13041">
    <property type="entry name" value="PPR_2"/>
    <property type="match status" value="1"/>
</dbReference>
<evidence type="ECO:0008006" key="5">
    <source>
        <dbReference type="Google" id="ProtNLM"/>
    </source>
</evidence>
<gene>
    <name evidence="4" type="ORF">SVIM_LOCUS82851</name>
</gene>
<dbReference type="PANTHER" id="PTHR46128:SF211">
    <property type="entry name" value="PENTACOTRIPEPTIDE-REPEAT REGION OF PRORP DOMAIN-CONTAINING PROTEIN"/>
    <property type="match status" value="1"/>
</dbReference>
<reference evidence="4" key="1">
    <citation type="submission" date="2019-03" db="EMBL/GenBank/DDBJ databases">
        <authorList>
            <person name="Mank J."/>
            <person name="Almeida P."/>
        </authorList>
    </citation>
    <scope>NUCLEOTIDE SEQUENCE</scope>
    <source>
        <strain evidence="4">78183</strain>
    </source>
</reference>
<comment type="similarity">
    <text evidence="1">Belongs to the PPR family. P subfamily.</text>
</comment>
<sequence length="185" mass="20898">MTLTVSLGSPPKLRRVLPETEPSHVLSYDIKETHLMKLLNRSWKAGYHPDVIMCTKLIKGFFNSRNTEKATRVMEILEKYGKPDVFAYNAVISGQGKIDLASKVFEELLRDNNCKPTLITCMILIEAHILEGGIDEGLKLLDEMLSRGIEPDTFTYIVRGLAKEGKVNQAFELVRTLDSWGVNQM</sequence>
<dbReference type="PROSITE" id="PS51375">
    <property type="entry name" value="PPR"/>
    <property type="match status" value="1"/>
</dbReference>
<organism evidence="4">
    <name type="scientific">Salix viminalis</name>
    <name type="common">Common osier</name>
    <name type="synonym">Basket willow</name>
    <dbReference type="NCBI Taxonomy" id="40686"/>
    <lineage>
        <taxon>Eukaryota</taxon>
        <taxon>Viridiplantae</taxon>
        <taxon>Streptophyta</taxon>
        <taxon>Embryophyta</taxon>
        <taxon>Tracheophyta</taxon>
        <taxon>Spermatophyta</taxon>
        <taxon>Magnoliopsida</taxon>
        <taxon>eudicotyledons</taxon>
        <taxon>Gunneridae</taxon>
        <taxon>Pentapetalae</taxon>
        <taxon>rosids</taxon>
        <taxon>fabids</taxon>
        <taxon>Malpighiales</taxon>
        <taxon>Salicaceae</taxon>
        <taxon>Saliceae</taxon>
        <taxon>Salix</taxon>
    </lineage>
</organism>